<evidence type="ECO:0000313" key="1">
    <source>
        <dbReference type="EMBL" id="OZY87422.1"/>
    </source>
</evidence>
<keyword evidence="2" id="KW-1185">Reference proteome</keyword>
<evidence type="ECO:0008006" key="3">
    <source>
        <dbReference type="Google" id="ProtNLM"/>
    </source>
</evidence>
<accession>A0A266QC25</accession>
<comment type="caution">
    <text evidence="1">The sequence shown here is derived from an EMBL/GenBank/DDBJ whole genome shotgun (WGS) entry which is preliminary data.</text>
</comment>
<dbReference type="AlphaFoldDB" id="A0A266QC25"/>
<reference evidence="2" key="1">
    <citation type="submission" date="2017-05" db="EMBL/GenBank/DDBJ databases">
        <authorList>
            <person name="Barney B.M."/>
        </authorList>
    </citation>
    <scope>NUCLEOTIDE SEQUENCE [LARGE SCALE GENOMIC DNA]</scope>
    <source>
        <strain evidence="2">PSBB022</strain>
    </source>
</reference>
<organism evidence="1 2">
    <name type="scientific">Cellvibrio mixtus</name>
    <dbReference type="NCBI Taxonomy" id="39650"/>
    <lineage>
        <taxon>Bacteria</taxon>
        <taxon>Pseudomonadati</taxon>
        <taxon>Pseudomonadota</taxon>
        <taxon>Gammaproteobacteria</taxon>
        <taxon>Cellvibrionales</taxon>
        <taxon>Cellvibrionaceae</taxon>
        <taxon>Cellvibrio</taxon>
    </lineage>
</organism>
<dbReference type="RefSeq" id="WP_094984830.1">
    <property type="nucleotide sequence ID" value="NZ_NHNI01000001.1"/>
</dbReference>
<name>A0A266QC25_9GAMM</name>
<sequence length="424" mass="47567">MKNKKSCSTDCNSAADLLNRTCFCKTLKREELLASLQAQSLPVEVLQHFEQLFSHTAVFISPVQWRQLQLLVQTVMRVTALPAYQQAVLSRAPAIAHKASPVSGVFMGFDFHLNEDGPHIIEINTNAGGAFLNAILLSAQTACCNAAGDFPQLLQPQVEAEFVAMFRREWQLARGDQILRCIALVDENPSAQFLYPEFLLAQSVFERAGIKTLIVDPRELDVVDGKLCYQQQVIDLVYNRLTDFSLTQPGNSVLRYAYENNLIVLTPNPYHHALYADKRNLALLSDETKLNELGVSNEDINTLLVGIPRTQLISADNAEHLWQERKQLFFKPAAGYGSKATYRGDKITKRVWDEILQGDYVAQRQIPPSERGILVDEQEVALKMDVRAYVYNSDIQLLAARLYQGQTTNFRTQGGGFAPVFVAE</sequence>
<proteinExistence type="predicted"/>
<dbReference type="SUPFAM" id="SSF56059">
    <property type="entry name" value="Glutathione synthetase ATP-binding domain-like"/>
    <property type="match status" value="1"/>
</dbReference>
<protein>
    <recommendedName>
        <fullName evidence="3">Circularly permuted ATPgrasp domain-containing protein</fullName>
    </recommendedName>
</protein>
<evidence type="ECO:0000313" key="2">
    <source>
        <dbReference type="Proteomes" id="UP000216101"/>
    </source>
</evidence>
<dbReference type="EMBL" id="NHNI01000001">
    <property type="protein sequence ID" value="OZY87422.1"/>
    <property type="molecule type" value="Genomic_DNA"/>
</dbReference>
<dbReference type="Proteomes" id="UP000216101">
    <property type="component" value="Unassembled WGS sequence"/>
</dbReference>
<gene>
    <name evidence="1" type="ORF">CBP51_10720</name>
</gene>